<dbReference type="InterPro" id="IPR045005">
    <property type="entry name" value="BPM1-6"/>
</dbReference>
<dbReference type="Pfam" id="PF24570">
    <property type="entry name" value="BACK_BPM_SPOP"/>
    <property type="match status" value="1"/>
</dbReference>
<dbReference type="PANTHER" id="PTHR26379:SF460">
    <property type="entry name" value="BTB DOMAIN-CONTAINING PROTEIN"/>
    <property type="match status" value="1"/>
</dbReference>
<proteinExistence type="inferred from homology"/>
<evidence type="ECO:0000256" key="2">
    <source>
        <dbReference type="ARBA" id="ARBA00010846"/>
    </source>
</evidence>
<evidence type="ECO:0000256" key="1">
    <source>
        <dbReference type="ARBA" id="ARBA00004906"/>
    </source>
</evidence>
<dbReference type="Gene3D" id="3.30.710.10">
    <property type="entry name" value="Potassium Channel Kv1.1, Chain A"/>
    <property type="match status" value="1"/>
</dbReference>
<dbReference type="EnsemblPlants" id="EMT14853">
    <property type="protein sequence ID" value="EMT14853"/>
    <property type="gene ID" value="F775_14581"/>
</dbReference>
<dbReference type="Pfam" id="PF00651">
    <property type="entry name" value="BTB"/>
    <property type="match status" value="1"/>
</dbReference>
<dbReference type="InterPro" id="IPR011333">
    <property type="entry name" value="SKP1/BTB/POZ_sf"/>
</dbReference>
<sequence>MPTSSHDAGDGVPSISASSVVANAVCGHHFLKIVGYSRTKEVPNGERIDSSPFQLGGRTWRVRYYPNGKNSEHIDYISLFLRLDDTVAEAEAVNAQAKFSLLDQHGNPVPPYIQRTLTNNYAVNISWGYGIREVHQKGGVGEIRASQGRFLHCQGRRRYAGVVPRAGDAIHRGDLLTSKAGVDVEFLVGGETFSAHRYVLAARSPVFRAEFFGSMKEGTTTEAIRIDDIEAHVFSALLTFMYSDALPDMKQQEEYDMAQHLLVAADRYGLERLKLICEYKLSNHIYRSTVAAILTLAERHHCHGLKKACLAFLGSSANLNAFMESEGFEFLTKSCPGLVKDLLLSKVVAC</sequence>
<dbReference type="SUPFAM" id="SSF54695">
    <property type="entry name" value="POZ domain"/>
    <property type="match status" value="1"/>
</dbReference>
<dbReference type="SUPFAM" id="SSF49599">
    <property type="entry name" value="TRAF domain-like"/>
    <property type="match status" value="1"/>
</dbReference>
<dbReference type="Pfam" id="PF22486">
    <property type="entry name" value="MATH_2"/>
    <property type="match status" value="1"/>
</dbReference>
<dbReference type="InterPro" id="IPR000210">
    <property type="entry name" value="BTB/POZ_dom"/>
</dbReference>
<dbReference type="Gene3D" id="2.60.210.10">
    <property type="entry name" value="Apoptosis, Tumor Necrosis Factor Receptor Associated Protein 2, Chain A"/>
    <property type="match status" value="1"/>
</dbReference>
<accession>N1R328</accession>
<dbReference type="GO" id="GO:0016567">
    <property type="term" value="P:protein ubiquitination"/>
    <property type="evidence" value="ECO:0007669"/>
    <property type="project" value="InterPro"/>
</dbReference>
<dbReference type="CDD" id="cd00121">
    <property type="entry name" value="MATH"/>
    <property type="match status" value="1"/>
</dbReference>
<dbReference type="PROSITE" id="PS50097">
    <property type="entry name" value="BTB"/>
    <property type="match status" value="1"/>
</dbReference>
<evidence type="ECO:0000313" key="3">
    <source>
        <dbReference type="EnsemblPlants" id="EMT14853"/>
    </source>
</evidence>
<dbReference type="PROSITE" id="PS50144">
    <property type="entry name" value="MATH"/>
    <property type="match status" value="1"/>
</dbReference>
<dbReference type="PANTHER" id="PTHR26379">
    <property type="entry name" value="BTB/POZ AND MATH DOMAIN-CONTAINING PROTEIN 1"/>
    <property type="match status" value="1"/>
</dbReference>
<dbReference type="SMART" id="SM00225">
    <property type="entry name" value="BTB"/>
    <property type="match status" value="1"/>
</dbReference>
<protein>
    <submittedName>
        <fullName evidence="3">Speckle-type POZ protein</fullName>
    </submittedName>
</protein>
<dbReference type="AlphaFoldDB" id="N1R328"/>
<dbReference type="Gene3D" id="1.25.40.420">
    <property type="match status" value="1"/>
</dbReference>
<name>N1R328_AEGTA</name>
<comment type="pathway">
    <text evidence="1">Protein modification; protein ubiquitination.</text>
</comment>
<dbReference type="CDD" id="cd18280">
    <property type="entry name" value="BTB_POZ_BPM_plant"/>
    <property type="match status" value="1"/>
</dbReference>
<comment type="similarity">
    <text evidence="2">Belongs to the Tdpoz family.</text>
</comment>
<dbReference type="InterPro" id="IPR008974">
    <property type="entry name" value="TRAF-like"/>
</dbReference>
<dbReference type="InterPro" id="IPR056423">
    <property type="entry name" value="BACK_BPM_SPOP"/>
</dbReference>
<reference evidence="3" key="1">
    <citation type="submission" date="2015-06" db="UniProtKB">
        <authorList>
            <consortium name="EnsemblPlants"/>
        </authorList>
    </citation>
    <scope>IDENTIFICATION</scope>
</reference>
<organism evidence="3">
    <name type="scientific">Aegilops tauschii</name>
    <name type="common">Tausch's goatgrass</name>
    <name type="synonym">Aegilops squarrosa</name>
    <dbReference type="NCBI Taxonomy" id="37682"/>
    <lineage>
        <taxon>Eukaryota</taxon>
        <taxon>Viridiplantae</taxon>
        <taxon>Streptophyta</taxon>
        <taxon>Embryophyta</taxon>
        <taxon>Tracheophyta</taxon>
        <taxon>Spermatophyta</taxon>
        <taxon>Magnoliopsida</taxon>
        <taxon>Liliopsida</taxon>
        <taxon>Poales</taxon>
        <taxon>Poaceae</taxon>
        <taxon>BOP clade</taxon>
        <taxon>Pooideae</taxon>
        <taxon>Triticodae</taxon>
        <taxon>Triticeae</taxon>
        <taxon>Triticinae</taxon>
        <taxon>Aegilops</taxon>
    </lineage>
</organism>
<dbReference type="InterPro" id="IPR002083">
    <property type="entry name" value="MATH/TRAF_dom"/>
</dbReference>